<keyword evidence="3" id="KW-1185">Reference proteome</keyword>
<protein>
    <submittedName>
        <fullName evidence="2">Uncharacterized protein</fullName>
    </submittedName>
</protein>
<organism evidence="2 3">
    <name type="scientific">Streptomyces mobaraensis</name>
    <name type="common">Streptoverticillium mobaraense</name>
    <dbReference type="NCBI Taxonomy" id="35621"/>
    <lineage>
        <taxon>Bacteria</taxon>
        <taxon>Bacillati</taxon>
        <taxon>Actinomycetota</taxon>
        <taxon>Actinomycetes</taxon>
        <taxon>Kitasatosporales</taxon>
        <taxon>Streptomycetaceae</taxon>
        <taxon>Streptomyces</taxon>
    </lineage>
</organism>
<comment type="caution">
    <text evidence="2">The sequence shown here is derived from an EMBL/GenBank/DDBJ whole genome shotgun (WGS) entry which is preliminary data.</text>
</comment>
<proteinExistence type="predicted"/>
<evidence type="ECO:0000313" key="3">
    <source>
        <dbReference type="Proteomes" id="UP000327000"/>
    </source>
</evidence>
<name>A0A5N5W012_STRMB</name>
<gene>
    <name evidence="2" type="ORF">FRZ00_32320</name>
</gene>
<evidence type="ECO:0000313" key="2">
    <source>
        <dbReference type="EMBL" id="KAB7833814.1"/>
    </source>
</evidence>
<feature type="region of interest" description="Disordered" evidence="1">
    <location>
        <begin position="182"/>
        <end position="204"/>
    </location>
</feature>
<evidence type="ECO:0000256" key="1">
    <source>
        <dbReference type="SAM" id="MobiDB-lite"/>
    </source>
</evidence>
<reference evidence="2 3" key="1">
    <citation type="journal article" date="2019" name="Microb. Cell Fact.">
        <title>Exploring novel herbicidin analogues by transcriptional regulator overexpression and MS/MS molecular networking.</title>
        <authorList>
            <person name="Shi Y."/>
            <person name="Gu R."/>
            <person name="Li Y."/>
            <person name="Wang X."/>
            <person name="Ren W."/>
            <person name="Li X."/>
            <person name="Wang L."/>
            <person name="Xie Y."/>
            <person name="Hong B."/>
        </authorList>
    </citation>
    <scope>NUCLEOTIDE SEQUENCE [LARGE SCALE GENOMIC DNA]</scope>
    <source>
        <strain evidence="2 3">US-43</strain>
    </source>
</reference>
<dbReference type="EMBL" id="VOKX01000127">
    <property type="protein sequence ID" value="KAB7833814.1"/>
    <property type="molecule type" value="Genomic_DNA"/>
</dbReference>
<dbReference type="OrthoDB" id="9757728at2"/>
<dbReference type="Proteomes" id="UP000327000">
    <property type="component" value="Unassembled WGS sequence"/>
</dbReference>
<accession>A0A5N5W012</accession>
<sequence length="1556" mass="164432">MRELGALRRAVAEAEQHRALLGAQATADDRRAAFDRLRTARRTLDAEVRAVVGQGFAPLLAGLDPEVPLALLPVRLETRLRLAAGGEGTHPPAGDGTTTDTLLVRIFPDDIHVDSHEPLPTDAEVQEGRRYWRTVWRAGRTENADGDRARLLLAAWGQLTGTLGAERARWLVRLLTPTADTRPAAPVPGTDPVPEPDWPAVPVRGRGWNRAATASTLPDQFVVRAYQGDTLVGEEPGKPVPDTVQMGPDPDAVPAAADSPLDPGLRWLTEYQEAEADGLAVTVPLRADLGYDRNREPLLTRVVAFGVSATLTPEASADRLARLLAGHDGDGEAAFVPQGTATNNLPGDERAAPAPPDVDRLLGATPAPDPDPWANSARTAAALGVPAGPLAALPGGQEPEQADARALQIALWSATGDFYLDELLESDQGGTELPVDRGWLRRHYIENVRARGPLPVLRVGRQPYGLLPVTATARWQADEHEPPGLTGLHRVLGVLRPFWEAGVGTLPRVGGPDQPGETLQLAKPERDVLRALGMAPVSRTVSVRAVQGGLLACFKDIGLGLAGLDFTTTGFCMADTPEDMQSRALDEALGITYRPRISHHVNGAATRLWLPYVRPNLPEGQDPVAALTDFLNGVVNRFDTLALVVGNQEARTLLEALLKHTANLEYGRAAAGVKDPEEVRARLRFAQVLFNPERKASTLAESGLKAKPFTLGTIMGLPTPTAAAADAGTEAAAVPTVFETIQNARTAMADQVFKAVTRNRGVLTPIGTERPWSLRLAEIDAALQYLAGRVKDWDARKDAFGPLERLLGECLDLVSHRLDAWIGSLATARLTALRARRPAGVQLGAYGWVENLSPRSDPLSRGWILAPSPPQAATAAILRSGALSHPTDPGAFAVDLSSRRMRVAMAVLDGISQGQPFGALLGYRLERRLHDEGEAPGSTLVLDRFVAPLRAKWSVQTAQHPGTGAQEFIGAHDVTDGARLADVPDDEVIAYLRAASGTPPMTGPEEQAVRGALAALRGDLDAVGDLLLAESVHQLTQGNPDRAGATLESLAAGGQAPPRPQVLDTPRRGVPVSHRVLVVVPDGTPRATGWDGDRQIARPRASAEPRLDTWAGHQLGTTDRIRLRVAWLRPGQEYASGAATVTEHTWPLTGHCALDVVALAAGGRLRAVLATALLPQRPSGVPADAVPVPLTDRGAGWSRTTLDILQVEALGAAVAQVLAAGRPGTAADLAHTYTAPTPAADPELHARAEQARAGLLTAVTDKDPDALAAFGVTGPPAASPEERADQLAAALREARARLARADEAAAPAGPRADSAVLEAVFGSGFRAVGLVAPPDAARLDASFGTGLERGGDSRLVPGDWVDLMGTVRPGTGALADLLLHTGAAATGGGHTVRIGQTPFAPKDRWVGARRTPEDEDKPATGLVVYGPDRPLAAGTAAVLVVDAWSELIPAQRHTAGATFHFDAPGARAPQAVLLAVPPAVGAPWTPDVLAATIGEALDLAKLRLVDLDALGWLGRYLPAAYLPESAMGTEPSVHVKDLMKRTDLADIMKRLIEKES</sequence>
<feature type="region of interest" description="Disordered" evidence="1">
    <location>
        <begin position="331"/>
        <end position="376"/>
    </location>
</feature>
<feature type="compositionally biased region" description="Pro residues" evidence="1">
    <location>
        <begin position="185"/>
        <end position="199"/>
    </location>
</feature>
<dbReference type="RefSeq" id="WP_152265966.1">
    <property type="nucleotide sequence ID" value="NZ_VOKX01000127.1"/>
</dbReference>